<evidence type="ECO:0000313" key="2">
    <source>
        <dbReference type="EMBL" id="EXY77124.1"/>
    </source>
</evidence>
<dbReference type="InterPro" id="IPR004843">
    <property type="entry name" value="Calcineurin-like_PHP"/>
</dbReference>
<dbReference type="RefSeq" id="WP_016267072.1">
    <property type="nucleotide sequence ID" value="NZ_JGCY01000001.1"/>
</dbReference>
<comment type="caution">
    <text evidence="2">The sequence shown here is derived from an EMBL/GenBank/DDBJ whole genome shotgun (WGS) entry which is preliminary data.</text>
</comment>
<feature type="domain" description="Calcineurin-like phosphoesterase" evidence="1">
    <location>
        <begin position="10"/>
        <end position="163"/>
    </location>
</feature>
<dbReference type="PATRIC" id="fig|1339315.3.peg.3"/>
<dbReference type="EMBL" id="JGCY01000001">
    <property type="protein sequence ID" value="EXY77124.1"/>
    <property type="molecule type" value="Genomic_DNA"/>
</dbReference>
<dbReference type="Gene3D" id="3.60.21.10">
    <property type="match status" value="2"/>
</dbReference>
<evidence type="ECO:0000313" key="3">
    <source>
        <dbReference type="Proteomes" id="UP000020529"/>
    </source>
</evidence>
<reference evidence="2 3" key="1">
    <citation type="submission" date="2014-02" db="EMBL/GenBank/DDBJ databases">
        <authorList>
            <person name="Sears C."/>
            <person name="Carroll K."/>
            <person name="Sack B.R."/>
            <person name="Qadri F."/>
            <person name="Myers L.L."/>
            <person name="Chung G.-T."/>
            <person name="Escheverria P."/>
            <person name="Fraser C.M."/>
            <person name="Sadzewicz L."/>
            <person name="Shefchek K.A."/>
            <person name="Tallon L."/>
            <person name="Das S.P."/>
            <person name="Daugherty S."/>
            <person name="Mongodin E.F."/>
        </authorList>
    </citation>
    <scope>NUCLEOTIDE SEQUENCE [LARGE SCALE GENOMIC DNA]</scope>
    <source>
        <strain evidence="3">3988T(B)14</strain>
    </source>
</reference>
<dbReference type="InterPro" id="IPR029052">
    <property type="entry name" value="Metallo-depent_PP-like"/>
</dbReference>
<sequence>MIIPFKNHKIFAFSDTHGMHSQLRIPSEADILICAGDGVEGIEEQELSDFLNWYAAQPAQLRIFVAGNHELLFDLCPEDAQLLIPKGVTLLEDFGIKYDNIHFYSITARPWLHHKQEIPSNIDFLITHGPAKGVLDEGTGCSLLKDVIAKYKPRNHVFGHIHSCGSQMIICPNTVHYNVSYFESLL</sequence>
<dbReference type="Proteomes" id="UP000020529">
    <property type="component" value="Unassembled WGS sequence"/>
</dbReference>
<dbReference type="AlphaFoldDB" id="A0A015SYG6"/>
<proteinExistence type="predicted"/>
<accession>A0A015SYG6</accession>
<dbReference type="PANTHER" id="PTHR12905">
    <property type="entry name" value="METALLOPHOSPHOESTERASE"/>
    <property type="match status" value="1"/>
</dbReference>
<dbReference type="Pfam" id="PF00149">
    <property type="entry name" value="Metallophos"/>
    <property type="match status" value="1"/>
</dbReference>
<dbReference type="SUPFAM" id="SSF56300">
    <property type="entry name" value="Metallo-dependent phosphatases"/>
    <property type="match status" value="1"/>
</dbReference>
<dbReference type="InterPro" id="IPR051693">
    <property type="entry name" value="UPF0046_metallophosphoest"/>
</dbReference>
<name>A0A015SYG6_BACFG</name>
<organism evidence="2 3">
    <name type="scientific">Bacteroides fragilis str. 3988T(B)14</name>
    <dbReference type="NCBI Taxonomy" id="1339315"/>
    <lineage>
        <taxon>Bacteria</taxon>
        <taxon>Pseudomonadati</taxon>
        <taxon>Bacteroidota</taxon>
        <taxon>Bacteroidia</taxon>
        <taxon>Bacteroidales</taxon>
        <taxon>Bacteroidaceae</taxon>
        <taxon>Bacteroides</taxon>
    </lineage>
</organism>
<dbReference type="PANTHER" id="PTHR12905:SF0">
    <property type="entry name" value="CALCINEURIN-LIKE PHOSPHOESTERASE DOMAIN-CONTAINING PROTEIN"/>
    <property type="match status" value="1"/>
</dbReference>
<protein>
    <submittedName>
        <fullName evidence="2">Calcineurin-like phosphoesterase family protein</fullName>
    </submittedName>
</protein>
<dbReference type="GO" id="GO:0016787">
    <property type="term" value="F:hydrolase activity"/>
    <property type="evidence" value="ECO:0007669"/>
    <property type="project" value="InterPro"/>
</dbReference>
<gene>
    <name evidence="2" type="ORF">M124_3977</name>
</gene>
<evidence type="ECO:0000259" key="1">
    <source>
        <dbReference type="Pfam" id="PF00149"/>
    </source>
</evidence>